<dbReference type="AlphaFoldDB" id="B8BSK8"/>
<dbReference type="Gene3D" id="6.10.140.530">
    <property type="match status" value="2"/>
</dbReference>
<dbReference type="PaxDb" id="35128-Thaps2018"/>
<keyword evidence="3" id="KW-1185">Reference proteome</keyword>
<accession>B8BSK8</accession>
<dbReference type="PANTHER" id="PTHR33418:SF1">
    <property type="entry name" value="HELICASE-ASSOCIATED DOMAIN-CONTAINING PROTEIN"/>
    <property type="match status" value="1"/>
</dbReference>
<dbReference type="eggNOG" id="ENOG502QYQX">
    <property type="taxonomic scope" value="Eukaryota"/>
</dbReference>
<dbReference type="InterPro" id="IPR005114">
    <property type="entry name" value="Helicase_assoc"/>
</dbReference>
<evidence type="ECO:0000313" key="3">
    <source>
        <dbReference type="Proteomes" id="UP000001449"/>
    </source>
</evidence>
<dbReference type="PANTHER" id="PTHR33418">
    <property type="entry name" value="HELICASE-ASSOCIATED"/>
    <property type="match status" value="1"/>
</dbReference>
<evidence type="ECO:0000259" key="1">
    <source>
        <dbReference type="Pfam" id="PF03457"/>
    </source>
</evidence>
<sequence length="517" mass="59284">MVRMVQSSSLTFTSDIPKSTSLNSNTLHPTGILHATKRSSPTIANGCEEEHVFVWVANVEIVNRLVLHLEQRGFVAGVEHDNVEFIPYSSKENWMGRYPFAKPTVECDGSGNIASSVVLSQQPSKAKTSKHNAKKAPKRLFQSAILSNPERHELHMAIYDYFQFLHDKMAELGEPSSKEGRCVVASARVTTAGVQEVLEVIEKNFQVVQRMREQQSAFGKDVATGCDKGNTAAAMEKGVPLLEEALREPLSHLVEVAEKDPKNHILQTRKKEYDFDLMINKLLLYKNTIGNGNNCNVPCSYNDKQLARWVDNLRSKRRKLIESHNIDNTKPLFDKHLTEERVAALDGIGFVWNDTRERVPWEQRFQELCRWKEEHGHANVPRHSGGKLGEWVHIQRGLWRKKDANFLLKKAPMLDSIGFEWRPRQFQLVSFEQRLADLTEFHRLNGTFDVPRPETEDDDDNENYRGQVGPTADAFRFYRWTQELHSEYKRYTAGKPSKLLNDERVLSLVKIGFVFRS</sequence>
<feature type="domain" description="Helicase-associated" evidence="1">
    <location>
        <begin position="272"/>
        <end position="350"/>
    </location>
</feature>
<gene>
    <name evidence="2" type="ORF">THAPSDRAFT_2018</name>
</gene>
<organism evidence="2 3">
    <name type="scientific">Thalassiosira pseudonana</name>
    <name type="common">Marine diatom</name>
    <name type="synonym">Cyclotella nana</name>
    <dbReference type="NCBI Taxonomy" id="35128"/>
    <lineage>
        <taxon>Eukaryota</taxon>
        <taxon>Sar</taxon>
        <taxon>Stramenopiles</taxon>
        <taxon>Ochrophyta</taxon>
        <taxon>Bacillariophyta</taxon>
        <taxon>Coscinodiscophyceae</taxon>
        <taxon>Thalassiosirophycidae</taxon>
        <taxon>Thalassiosirales</taxon>
        <taxon>Thalassiosiraceae</taxon>
        <taxon>Thalassiosira</taxon>
    </lineage>
</organism>
<dbReference type="OMA" id="WVANVEI"/>
<evidence type="ECO:0000313" key="2">
    <source>
        <dbReference type="EMBL" id="EED96142.1"/>
    </source>
</evidence>
<dbReference type="EMBL" id="CM000638">
    <property type="protein sequence ID" value="EED96142.1"/>
    <property type="molecule type" value="Genomic_DNA"/>
</dbReference>
<dbReference type="RefSeq" id="XP_002286501.1">
    <property type="nucleotide sequence ID" value="XM_002286465.1"/>
</dbReference>
<protein>
    <recommendedName>
        <fullName evidence="1">Helicase-associated domain-containing protein</fullName>
    </recommendedName>
</protein>
<dbReference type="GeneID" id="7445473"/>
<dbReference type="Proteomes" id="UP000001449">
    <property type="component" value="Chromosome 1"/>
</dbReference>
<feature type="domain" description="Helicase-associated" evidence="1">
    <location>
        <begin position="358"/>
        <end position="419"/>
    </location>
</feature>
<reference evidence="2 3" key="2">
    <citation type="journal article" date="2008" name="Nature">
        <title>The Phaeodactylum genome reveals the evolutionary history of diatom genomes.</title>
        <authorList>
            <person name="Bowler C."/>
            <person name="Allen A.E."/>
            <person name="Badger J.H."/>
            <person name="Grimwood J."/>
            <person name="Jabbari K."/>
            <person name="Kuo A."/>
            <person name="Maheswari U."/>
            <person name="Martens C."/>
            <person name="Maumus F."/>
            <person name="Otillar R.P."/>
            <person name="Rayko E."/>
            <person name="Salamov A."/>
            <person name="Vandepoele K."/>
            <person name="Beszteri B."/>
            <person name="Gruber A."/>
            <person name="Heijde M."/>
            <person name="Katinka M."/>
            <person name="Mock T."/>
            <person name="Valentin K."/>
            <person name="Verret F."/>
            <person name="Berges J.A."/>
            <person name="Brownlee C."/>
            <person name="Cadoret J.P."/>
            <person name="Chiovitti A."/>
            <person name="Choi C.J."/>
            <person name="Coesel S."/>
            <person name="De Martino A."/>
            <person name="Detter J.C."/>
            <person name="Durkin C."/>
            <person name="Falciatore A."/>
            <person name="Fournet J."/>
            <person name="Haruta M."/>
            <person name="Huysman M.J."/>
            <person name="Jenkins B.D."/>
            <person name="Jiroutova K."/>
            <person name="Jorgensen R.E."/>
            <person name="Joubert Y."/>
            <person name="Kaplan A."/>
            <person name="Kroger N."/>
            <person name="Kroth P.G."/>
            <person name="La Roche J."/>
            <person name="Lindquist E."/>
            <person name="Lommer M."/>
            <person name="Martin-Jezequel V."/>
            <person name="Lopez P.J."/>
            <person name="Lucas S."/>
            <person name="Mangogna M."/>
            <person name="McGinnis K."/>
            <person name="Medlin L.K."/>
            <person name="Montsant A."/>
            <person name="Oudot-Le Secq M.P."/>
            <person name="Napoli C."/>
            <person name="Obornik M."/>
            <person name="Parker M.S."/>
            <person name="Petit J.L."/>
            <person name="Porcel B.M."/>
            <person name="Poulsen N."/>
            <person name="Robison M."/>
            <person name="Rychlewski L."/>
            <person name="Rynearson T.A."/>
            <person name="Schmutz J."/>
            <person name="Shapiro H."/>
            <person name="Siaut M."/>
            <person name="Stanley M."/>
            <person name="Sussman M.R."/>
            <person name="Taylor A.R."/>
            <person name="Vardi A."/>
            <person name="von Dassow P."/>
            <person name="Vyverman W."/>
            <person name="Willis A."/>
            <person name="Wyrwicz L.S."/>
            <person name="Rokhsar D.S."/>
            <person name="Weissenbach J."/>
            <person name="Armbrust E.V."/>
            <person name="Green B.R."/>
            <person name="Van de Peer Y."/>
            <person name="Grigoriev I.V."/>
        </authorList>
    </citation>
    <scope>NUCLEOTIDE SEQUENCE [LARGE SCALE GENOMIC DNA]</scope>
    <source>
        <strain evidence="2 3">CCMP1335</strain>
    </source>
</reference>
<reference evidence="2 3" key="1">
    <citation type="journal article" date="2004" name="Science">
        <title>The genome of the diatom Thalassiosira pseudonana: ecology, evolution, and metabolism.</title>
        <authorList>
            <person name="Armbrust E.V."/>
            <person name="Berges J.A."/>
            <person name="Bowler C."/>
            <person name="Green B.R."/>
            <person name="Martinez D."/>
            <person name="Putnam N.H."/>
            <person name="Zhou S."/>
            <person name="Allen A.E."/>
            <person name="Apt K.E."/>
            <person name="Bechner M."/>
            <person name="Brzezinski M.A."/>
            <person name="Chaal B.K."/>
            <person name="Chiovitti A."/>
            <person name="Davis A.K."/>
            <person name="Demarest M.S."/>
            <person name="Detter J.C."/>
            <person name="Glavina T."/>
            <person name="Goodstein D."/>
            <person name="Hadi M.Z."/>
            <person name="Hellsten U."/>
            <person name="Hildebrand M."/>
            <person name="Jenkins B.D."/>
            <person name="Jurka J."/>
            <person name="Kapitonov V.V."/>
            <person name="Kroger N."/>
            <person name="Lau W.W."/>
            <person name="Lane T.W."/>
            <person name="Larimer F.W."/>
            <person name="Lippmeier J.C."/>
            <person name="Lucas S."/>
            <person name="Medina M."/>
            <person name="Montsant A."/>
            <person name="Obornik M."/>
            <person name="Parker M.S."/>
            <person name="Palenik B."/>
            <person name="Pazour G.J."/>
            <person name="Richardson P.M."/>
            <person name="Rynearson T.A."/>
            <person name="Saito M.A."/>
            <person name="Schwartz D.C."/>
            <person name="Thamatrakoln K."/>
            <person name="Valentin K."/>
            <person name="Vardi A."/>
            <person name="Wilkerson F.P."/>
            <person name="Rokhsar D.S."/>
        </authorList>
    </citation>
    <scope>NUCLEOTIDE SEQUENCE [LARGE SCALE GENOMIC DNA]</scope>
    <source>
        <strain evidence="2 3">CCMP1335</strain>
    </source>
</reference>
<dbReference type="Pfam" id="PF03457">
    <property type="entry name" value="HA"/>
    <property type="match status" value="2"/>
</dbReference>
<dbReference type="HOGENOM" id="CLU_527370_0_0_1"/>
<dbReference type="InParanoid" id="B8BSK8"/>
<proteinExistence type="predicted"/>
<name>B8BSK8_THAPS</name>
<dbReference type="KEGG" id="tps:THAPSDRAFT_2018"/>